<accession>A0AAU9FXU6</accession>
<dbReference type="Proteomes" id="UP001500889">
    <property type="component" value="Chromosome A"/>
</dbReference>
<comment type="function">
    <text evidence="2">Participates in Wnt signaling. Plays a complex role in regulating the basal catalytic activity of the alpha subunit.</text>
</comment>
<name>A0AAU9FXU6_DROMD</name>
<dbReference type="PANTHER" id="PTHR11740:SF0">
    <property type="entry name" value="CASEIN KINASE II SUBUNIT BETA"/>
    <property type="match status" value="1"/>
</dbReference>
<evidence type="ECO:0000256" key="2">
    <source>
        <dbReference type="ARBA" id="ARBA00058642"/>
    </source>
</evidence>
<gene>
    <name evidence="3" type="ORF">DMAD_00395</name>
</gene>
<dbReference type="Gene3D" id="2.20.25.20">
    <property type="match status" value="1"/>
</dbReference>
<dbReference type="GO" id="GO:0016301">
    <property type="term" value="F:kinase activity"/>
    <property type="evidence" value="ECO:0007669"/>
    <property type="project" value="UniProtKB-KW"/>
</dbReference>
<dbReference type="Pfam" id="PF01214">
    <property type="entry name" value="CK_II_beta"/>
    <property type="match status" value="1"/>
</dbReference>
<dbReference type="InterPro" id="IPR035991">
    <property type="entry name" value="Casein_kinase_II_beta-like"/>
</dbReference>
<keyword evidence="3" id="KW-0808">Transferase</keyword>
<dbReference type="SUPFAM" id="SSF57798">
    <property type="entry name" value="Casein kinase II beta subunit"/>
    <property type="match status" value="1"/>
</dbReference>
<dbReference type="PROSITE" id="PS01101">
    <property type="entry name" value="CK2_BETA"/>
    <property type="match status" value="1"/>
</dbReference>
<dbReference type="GO" id="GO:0005737">
    <property type="term" value="C:cytoplasm"/>
    <property type="evidence" value="ECO:0007669"/>
    <property type="project" value="TreeGrafter"/>
</dbReference>
<dbReference type="GO" id="GO:0019887">
    <property type="term" value="F:protein kinase regulator activity"/>
    <property type="evidence" value="ECO:0007669"/>
    <property type="project" value="InterPro"/>
</dbReference>
<dbReference type="SMART" id="SM01085">
    <property type="entry name" value="CK_II_beta"/>
    <property type="match status" value="1"/>
</dbReference>
<keyword evidence="3" id="KW-0418">Kinase</keyword>
<reference evidence="3 4" key="1">
    <citation type="submission" date="2024-02" db="EMBL/GenBank/DDBJ databases">
        <title>A chromosome-level genome assembly of Drosophila madeirensis, a fruit fly species endemic to Madeira island.</title>
        <authorList>
            <person name="Tomihara K."/>
            <person name="Llopart A."/>
            <person name="Yamamoto D."/>
        </authorList>
    </citation>
    <scope>NUCLEOTIDE SEQUENCE [LARGE SCALE GENOMIC DNA]</scope>
    <source>
        <strain evidence="3 4">RF1</strain>
    </source>
</reference>
<dbReference type="EMBL" id="AP029266">
    <property type="protein sequence ID" value="BFG00381.1"/>
    <property type="molecule type" value="Genomic_DNA"/>
</dbReference>
<dbReference type="InterPro" id="IPR000704">
    <property type="entry name" value="Casein_kinase_II_reg-sub"/>
</dbReference>
<comment type="similarity">
    <text evidence="1">Belongs to the casein kinase 2 subunit beta family.</text>
</comment>
<dbReference type="GO" id="GO:0005956">
    <property type="term" value="C:protein kinase CK2 complex"/>
    <property type="evidence" value="ECO:0007669"/>
    <property type="project" value="InterPro"/>
</dbReference>
<dbReference type="FunFam" id="2.20.25.20:FF:000002">
    <property type="entry name" value="Casein kinase II subunit beta"/>
    <property type="match status" value="1"/>
</dbReference>
<organism evidence="3 4">
    <name type="scientific">Drosophila madeirensis</name>
    <name type="common">Fruit fly</name>
    <dbReference type="NCBI Taxonomy" id="30013"/>
    <lineage>
        <taxon>Eukaryota</taxon>
        <taxon>Metazoa</taxon>
        <taxon>Ecdysozoa</taxon>
        <taxon>Arthropoda</taxon>
        <taxon>Hexapoda</taxon>
        <taxon>Insecta</taxon>
        <taxon>Pterygota</taxon>
        <taxon>Neoptera</taxon>
        <taxon>Endopterygota</taxon>
        <taxon>Diptera</taxon>
        <taxon>Brachycera</taxon>
        <taxon>Muscomorpha</taxon>
        <taxon>Ephydroidea</taxon>
        <taxon>Drosophilidae</taxon>
        <taxon>Drosophila</taxon>
        <taxon>Sophophora</taxon>
    </lineage>
</organism>
<dbReference type="PRINTS" id="PR00472">
    <property type="entry name" value="CASNKINASEII"/>
</dbReference>
<dbReference type="AlphaFoldDB" id="A0AAU9FXU6"/>
<dbReference type="InterPro" id="IPR016149">
    <property type="entry name" value="Casein_kin_II_reg-sub_N"/>
</dbReference>
<keyword evidence="4" id="KW-1185">Reference proteome</keyword>
<evidence type="ECO:0000313" key="4">
    <source>
        <dbReference type="Proteomes" id="UP001500889"/>
    </source>
</evidence>
<evidence type="ECO:0000313" key="3">
    <source>
        <dbReference type="EMBL" id="BFG00381.1"/>
    </source>
</evidence>
<dbReference type="Gene3D" id="1.10.1820.10">
    <property type="entry name" value="protein kinase ck2 holoenzyme, chain C, domain 1"/>
    <property type="match status" value="1"/>
</dbReference>
<protein>
    <submittedName>
        <fullName evidence="3">Casein kinase II subunit beta'-like</fullName>
    </submittedName>
</protein>
<proteinExistence type="inferred from homology"/>
<evidence type="ECO:0000256" key="1">
    <source>
        <dbReference type="ARBA" id="ARBA00006941"/>
    </source>
</evidence>
<dbReference type="PANTHER" id="PTHR11740">
    <property type="entry name" value="CASEIN KINASE II SUBUNIT BETA"/>
    <property type="match status" value="1"/>
</dbReference>
<sequence>MEELVPMSNWVRRFCKQYGKKFFVEVDEEFMRDKYNLLFLEGENYQRSLAVILNESESDAGGKYDVEAAKLYGRIHAKFILTDDGIELMYEKFEKGVFGTCPRALCTRQKVLPIGMCDIPGNEKVRLYCPKCNEVYIPKSARYAKLDGAYFGRNFPQMLFMAKPWARPKCSKAKYVPSLFGFKIHPQAFGSESSDHSEADN</sequence>